<reference evidence="10 11" key="2">
    <citation type="journal article" date="2016" name="Science">
        <title>A bacterium that degrades and assimilates poly(ethylene terephthalate).</title>
        <authorList>
            <person name="Yoshida S."/>
            <person name="Hiraga K."/>
            <person name="Takehana T."/>
            <person name="Taniguchi I."/>
            <person name="Yamaji H."/>
            <person name="Maeda Y."/>
            <person name="Toyohara K."/>
            <person name="Miyamoto K."/>
            <person name="Kimura Y."/>
            <person name="Oda K."/>
        </authorList>
    </citation>
    <scope>NUCLEOTIDE SEQUENCE [LARGE SCALE GENOMIC DNA]</scope>
    <source>
        <strain evidence="11">NBRC 110686 / TISTR 2288 / 201-F6</strain>
    </source>
</reference>
<feature type="domain" description="ATP-grasp" evidence="9">
    <location>
        <begin position="9"/>
        <end position="244"/>
    </location>
</feature>
<dbReference type="NCBIfam" id="NF001913">
    <property type="entry name" value="PRK00696.1"/>
    <property type="match status" value="1"/>
</dbReference>
<comment type="caution">
    <text evidence="10">The sequence shown here is derived from an EMBL/GenBank/DDBJ whole genome shotgun (WGS) entry which is preliminary data.</text>
</comment>
<dbReference type="GO" id="GO:0006104">
    <property type="term" value="P:succinyl-CoA metabolic process"/>
    <property type="evidence" value="ECO:0007669"/>
    <property type="project" value="TreeGrafter"/>
</dbReference>
<dbReference type="PANTHER" id="PTHR11815:SF10">
    <property type="entry name" value="SUCCINATE--COA LIGASE [GDP-FORMING] SUBUNIT BETA, MITOCHONDRIAL"/>
    <property type="match status" value="1"/>
</dbReference>
<name>A0A0K8P3E8_PISS1</name>
<comment type="caution">
    <text evidence="8">Lacks conserved residue(s) required for the propagation of feature annotation.</text>
</comment>
<comment type="catalytic activity">
    <reaction evidence="8">
        <text>succinate + ATP + CoA = succinyl-CoA + ADP + phosphate</text>
        <dbReference type="Rhea" id="RHEA:17661"/>
        <dbReference type="ChEBI" id="CHEBI:30031"/>
        <dbReference type="ChEBI" id="CHEBI:30616"/>
        <dbReference type="ChEBI" id="CHEBI:43474"/>
        <dbReference type="ChEBI" id="CHEBI:57287"/>
        <dbReference type="ChEBI" id="CHEBI:57292"/>
        <dbReference type="ChEBI" id="CHEBI:456216"/>
        <dbReference type="EC" id="6.2.1.5"/>
    </reaction>
</comment>
<dbReference type="PIRSF" id="PIRSF001554">
    <property type="entry name" value="SucCS_beta"/>
    <property type="match status" value="1"/>
</dbReference>
<evidence type="ECO:0000256" key="1">
    <source>
        <dbReference type="ARBA" id="ARBA00009182"/>
    </source>
</evidence>
<dbReference type="Proteomes" id="UP000037660">
    <property type="component" value="Unassembled WGS sequence"/>
</dbReference>
<proteinExistence type="inferred from homology"/>
<dbReference type="FunFam" id="3.30.470.20:FF:000002">
    <property type="entry name" value="Succinate--CoA ligase [ADP-forming] subunit beta"/>
    <property type="match status" value="1"/>
</dbReference>
<dbReference type="SUPFAM" id="SSF56059">
    <property type="entry name" value="Glutathione synthetase ATP-binding domain-like"/>
    <property type="match status" value="1"/>
</dbReference>
<comment type="catalytic activity">
    <reaction evidence="8">
        <text>GTP + succinate + CoA = succinyl-CoA + GDP + phosphate</text>
        <dbReference type="Rhea" id="RHEA:22120"/>
        <dbReference type="ChEBI" id="CHEBI:30031"/>
        <dbReference type="ChEBI" id="CHEBI:37565"/>
        <dbReference type="ChEBI" id="CHEBI:43474"/>
        <dbReference type="ChEBI" id="CHEBI:57287"/>
        <dbReference type="ChEBI" id="CHEBI:57292"/>
        <dbReference type="ChEBI" id="CHEBI:58189"/>
    </reaction>
</comment>
<keyword evidence="3 8" id="KW-0436">Ligase</keyword>
<keyword evidence="2 8" id="KW-0816">Tricarboxylic acid cycle</keyword>
<feature type="binding site" evidence="8">
    <location>
        <position position="46"/>
    </location>
    <ligand>
        <name>ATP</name>
        <dbReference type="ChEBI" id="CHEBI:30616"/>
    </ligand>
</feature>
<dbReference type="InterPro" id="IPR013815">
    <property type="entry name" value="ATP_grasp_subdomain_1"/>
</dbReference>
<dbReference type="GO" id="GO:0005524">
    <property type="term" value="F:ATP binding"/>
    <property type="evidence" value="ECO:0007669"/>
    <property type="project" value="UniProtKB-UniRule"/>
</dbReference>
<reference evidence="11" key="1">
    <citation type="submission" date="2015-07" db="EMBL/GenBank/DDBJ databases">
        <title>Discovery of a poly(ethylene terephthalate assimilation.</title>
        <authorList>
            <person name="Yoshida S."/>
            <person name="Hiraga K."/>
            <person name="Takehana T."/>
            <person name="Taniguchi I."/>
            <person name="Yamaji H."/>
            <person name="Maeda Y."/>
            <person name="Toyohara K."/>
            <person name="Miyamoto K."/>
            <person name="Kimura Y."/>
            <person name="Oda K."/>
        </authorList>
    </citation>
    <scope>NUCLEOTIDE SEQUENCE [LARGE SCALE GENOMIC DNA]</scope>
    <source>
        <strain evidence="11">NBRC 110686 / TISTR 2288 / 201-F6</strain>
    </source>
</reference>
<keyword evidence="5 8" id="KW-0547">Nucleotide-binding</keyword>
<dbReference type="InterPro" id="IPR017866">
    <property type="entry name" value="Succ-CoA_synthase_bsu_CS"/>
</dbReference>
<dbReference type="GO" id="GO:0006099">
    <property type="term" value="P:tricarboxylic acid cycle"/>
    <property type="evidence" value="ECO:0007669"/>
    <property type="project" value="UniProtKB-UniRule"/>
</dbReference>
<evidence type="ECO:0000256" key="4">
    <source>
        <dbReference type="ARBA" id="ARBA00022723"/>
    </source>
</evidence>
<keyword evidence="6 8" id="KW-0067">ATP-binding</keyword>
<dbReference type="STRING" id="1547922.ISF6_2555"/>
<feature type="binding site" evidence="8">
    <location>
        <position position="264"/>
    </location>
    <ligand>
        <name>substrate</name>
        <note>ligand shared with subunit alpha</note>
    </ligand>
</feature>
<evidence type="ECO:0000256" key="2">
    <source>
        <dbReference type="ARBA" id="ARBA00022532"/>
    </source>
</evidence>
<dbReference type="UniPathway" id="UPA00223">
    <property type="reaction ID" value="UER00999"/>
</dbReference>
<protein>
    <recommendedName>
        <fullName evidence="8">Succinate--CoA ligase [ADP-forming] subunit beta</fullName>
        <ecNumber evidence="8">6.2.1.5</ecNumber>
    </recommendedName>
    <alternativeName>
        <fullName evidence="8">Succinyl-CoA synthetase subunit beta</fullName>
        <shortName evidence="8">SCS-beta</shortName>
    </alternativeName>
</protein>
<dbReference type="InterPro" id="IPR011761">
    <property type="entry name" value="ATP-grasp"/>
</dbReference>
<dbReference type="SUPFAM" id="SSF52210">
    <property type="entry name" value="Succinyl-CoA synthetase domains"/>
    <property type="match status" value="1"/>
</dbReference>
<dbReference type="GO" id="GO:0000287">
    <property type="term" value="F:magnesium ion binding"/>
    <property type="evidence" value="ECO:0007669"/>
    <property type="project" value="UniProtKB-UniRule"/>
</dbReference>
<dbReference type="Gene3D" id="3.30.1490.20">
    <property type="entry name" value="ATP-grasp fold, A domain"/>
    <property type="match status" value="1"/>
</dbReference>
<feature type="binding site" evidence="8">
    <location>
        <position position="102"/>
    </location>
    <ligand>
        <name>ATP</name>
        <dbReference type="ChEBI" id="CHEBI:30616"/>
    </ligand>
</feature>
<dbReference type="Pfam" id="PF08442">
    <property type="entry name" value="ATP-grasp_2"/>
    <property type="match status" value="1"/>
</dbReference>
<gene>
    <name evidence="8" type="primary">sucC</name>
    <name evidence="10" type="ORF">ISF6_2555</name>
</gene>
<evidence type="ECO:0000256" key="5">
    <source>
        <dbReference type="ARBA" id="ARBA00022741"/>
    </source>
</evidence>
<dbReference type="HAMAP" id="MF_00558">
    <property type="entry name" value="Succ_CoA_beta"/>
    <property type="match status" value="1"/>
</dbReference>
<dbReference type="NCBIfam" id="NF010647">
    <property type="entry name" value="PRK14046.1"/>
    <property type="match status" value="1"/>
</dbReference>
<feature type="binding site" evidence="8">
    <location>
        <position position="199"/>
    </location>
    <ligand>
        <name>Mg(2+)</name>
        <dbReference type="ChEBI" id="CHEBI:18420"/>
    </ligand>
</feature>
<evidence type="ECO:0000256" key="3">
    <source>
        <dbReference type="ARBA" id="ARBA00022598"/>
    </source>
</evidence>
<dbReference type="PROSITE" id="PS01217">
    <property type="entry name" value="SUCCINYL_COA_LIG_3"/>
    <property type="match status" value="1"/>
</dbReference>
<organism evidence="10 11">
    <name type="scientific">Piscinibacter sakaiensis</name>
    <name type="common">Ideonella sakaiensis</name>
    <dbReference type="NCBI Taxonomy" id="1547922"/>
    <lineage>
        <taxon>Bacteria</taxon>
        <taxon>Pseudomonadati</taxon>
        <taxon>Pseudomonadota</taxon>
        <taxon>Betaproteobacteria</taxon>
        <taxon>Burkholderiales</taxon>
        <taxon>Sphaerotilaceae</taxon>
        <taxon>Piscinibacter</taxon>
    </lineage>
</organism>
<keyword evidence="11" id="KW-1185">Reference proteome</keyword>
<dbReference type="InterPro" id="IPR005809">
    <property type="entry name" value="Succ_CoA_ligase-like_bsu"/>
</dbReference>
<dbReference type="GO" id="GO:0004776">
    <property type="term" value="F:succinate-CoA ligase (GDP-forming) activity"/>
    <property type="evidence" value="ECO:0007669"/>
    <property type="project" value="RHEA"/>
</dbReference>
<comment type="function">
    <text evidence="8">Succinyl-CoA synthetase functions in the citric acid cycle (TCA), coupling the hydrolysis of succinyl-CoA to the synthesis of either ATP or GTP and thus represents the only step of substrate-level phosphorylation in the TCA. The beta subunit provides nucleotide specificity of the enzyme and binds the substrate succinate, while the binding sites for coenzyme A and phosphate are found in the alpha subunit.</text>
</comment>
<dbReference type="FunFam" id="3.30.1490.20:FF:000002">
    <property type="entry name" value="Succinate--CoA ligase [ADP-forming] subunit beta"/>
    <property type="match status" value="1"/>
</dbReference>
<dbReference type="GO" id="GO:0042709">
    <property type="term" value="C:succinate-CoA ligase complex"/>
    <property type="evidence" value="ECO:0007669"/>
    <property type="project" value="TreeGrafter"/>
</dbReference>
<dbReference type="InterPro" id="IPR016102">
    <property type="entry name" value="Succinyl-CoA_synth-like"/>
</dbReference>
<evidence type="ECO:0000256" key="6">
    <source>
        <dbReference type="ARBA" id="ARBA00022840"/>
    </source>
</evidence>
<evidence type="ECO:0000256" key="7">
    <source>
        <dbReference type="ARBA" id="ARBA00022842"/>
    </source>
</evidence>
<dbReference type="GO" id="GO:0005829">
    <property type="term" value="C:cytosol"/>
    <property type="evidence" value="ECO:0007669"/>
    <property type="project" value="TreeGrafter"/>
</dbReference>
<feature type="binding site" evidence="8">
    <location>
        <position position="99"/>
    </location>
    <ligand>
        <name>ATP</name>
        <dbReference type="ChEBI" id="CHEBI:30616"/>
    </ligand>
</feature>
<dbReference type="GO" id="GO:0004775">
    <property type="term" value="F:succinate-CoA ligase (ADP-forming) activity"/>
    <property type="evidence" value="ECO:0007669"/>
    <property type="project" value="UniProtKB-UniRule"/>
</dbReference>
<dbReference type="InterPro" id="IPR005811">
    <property type="entry name" value="SUCC_ACL_C"/>
</dbReference>
<dbReference type="InterPro" id="IPR013650">
    <property type="entry name" value="ATP-grasp_succ-CoA_synth-type"/>
</dbReference>
<keyword evidence="7 8" id="KW-0460">Magnesium</keyword>
<sequence length="398" mass="42080">MDIHEYQAKELLAGFGVPVPRGSVAYSPDQAVYAATELGGWHWAVKAQIHAGGRGKAGGVRLCRTYQDVAAATTALLGATLVTHQTGPAGKLVNRVYVEVAEPFVREIYLGLVLDRKAERIRVIASAEGGMDVEEILQTRPGSILQIEVEPAVGLQPFQAREIAFGLGLNLKQVSQAVQTILGCYRAFRDLDATMVEINPLVVTRDDRVLALDAKMSFDDNALFRRRQVAEMRDVQEEDPREASAGQHGLNYVGLAGDIGCIINGAGLAMATMDEIKHAGGEPANFLDVGGGASPERVQAAFNLVLSDPGVKAILVNIFAGINRCDWVAQGVVAAAKSLTLPLVVRLAGTNVDEGRRIVRESGLPIITADSLEEAAAKAVAAARGHAEAAGAAHGAVQ</sequence>
<dbReference type="OrthoDB" id="9802602at2"/>
<evidence type="ECO:0000259" key="9">
    <source>
        <dbReference type="PROSITE" id="PS50975"/>
    </source>
</evidence>
<dbReference type="FunFam" id="3.40.50.261:FF:000001">
    <property type="entry name" value="Succinate--CoA ligase [ADP-forming] subunit beta"/>
    <property type="match status" value="1"/>
</dbReference>
<dbReference type="Gene3D" id="3.40.50.261">
    <property type="entry name" value="Succinyl-CoA synthetase domains"/>
    <property type="match status" value="1"/>
</dbReference>
<evidence type="ECO:0000256" key="8">
    <source>
        <dbReference type="HAMAP-Rule" id="MF_00558"/>
    </source>
</evidence>
<dbReference type="Gene3D" id="3.30.470.20">
    <property type="entry name" value="ATP-grasp fold, B domain"/>
    <property type="match status" value="1"/>
</dbReference>
<comment type="pathway">
    <text evidence="8">Carbohydrate metabolism; tricarboxylic acid cycle; succinate from succinyl-CoA (ligase route): step 1/1.</text>
</comment>
<feature type="binding site" evidence="8">
    <location>
        <position position="107"/>
    </location>
    <ligand>
        <name>ATP</name>
        <dbReference type="ChEBI" id="CHEBI:30616"/>
    </ligand>
</feature>
<evidence type="ECO:0000313" key="10">
    <source>
        <dbReference type="EMBL" id="GAP36715.1"/>
    </source>
</evidence>
<dbReference type="EMBL" id="BBYR01000038">
    <property type="protein sequence ID" value="GAP36715.1"/>
    <property type="molecule type" value="Genomic_DNA"/>
</dbReference>
<feature type="binding site" evidence="8">
    <location>
        <position position="213"/>
    </location>
    <ligand>
        <name>Mg(2+)</name>
        <dbReference type="ChEBI" id="CHEBI:18420"/>
    </ligand>
</feature>
<dbReference type="Pfam" id="PF00549">
    <property type="entry name" value="Ligase_CoA"/>
    <property type="match status" value="1"/>
</dbReference>
<evidence type="ECO:0000313" key="11">
    <source>
        <dbReference type="Proteomes" id="UP000037660"/>
    </source>
</evidence>
<dbReference type="EC" id="6.2.1.5" evidence="8"/>
<keyword evidence="4 8" id="KW-0479">Metal-binding</keyword>
<dbReference type="PROSITE" id="PS50975">
    <property type="entry name" value="ATP_GRASP"/>
    <property type="match status" value="1"/>
</dbReference>
<comment type="cofactor">
    <cofactor evidence="8">
        <name>Mg(2+)</name>
        <dbReference type="ChEBI" id="CHEBI:18420"/>
    </cofactor>
    <text evidence="8">Binds 1 Mg(2+) ion per subunit.</text>
</comment>
<comment type="similarity">
    <text evidence="1 8">Belongs to the succinate/malate CoA ligase beta subunit family.</text>
</comment>
<dbReference type="NCBIfam" id="TIGR01016">
    <property type="entry name" value="sucCoAbeta"/>
    <property type="match status" value="1"/>
</dbReference>
<dbReference type="AlphaFoldDB" id="A0A0K8P3E8"/>
<dbReference type="RefSeq" id="WP_054020699.1">
    <property type="nucleotide sequence ID" value="NZ_BBYR01000038.1"/>
</dbReference>
<feature type="binding site" evidence="8">
    <location>
        <begin position="53"/>
        <end position="55"/>
    </location>
    <ligand>
        <name>ATP</name>
        <dbReference type="ChEBI" id="CHEBI:30616"/>
    </ligand>
</feature>
<accession>A0A0K8P3E8</accession>
<dbReference type="PANTHER" id="PTHR11815">
    <property type="entry name" value="SUCCINYL-COA SYNTHETASE BETA CHAIN"/>
    <property type="match status" value="1"/>
</dbReference>
<comment type="subunit">
    <text evidence="8">Heterotetramer of two alpha and two beta subunits.</text>
</comment>